<dbReference type="PANTHER" id="PTHR43240:SF1">
    <property type="entry name" value="BLR5584 PROTEIN"/>
    <property type="match status" value="1"/>
</dbReference>
<dbReference type="Proteomes" id="UP000179467">
    <property type="component" value="Unassembled WGS sequence"/>
</dbReference>
<evidence type="ECO:0000313" key="3">
    <source>
        <dbReference type="EMBL" id="OHT21568.1"/>
    </source>
</evidence>
<proteinExistence type="predicted"/>
<dbReference type="AlphaFoldDB" id="A0A1S1HHP1"/>
<dbReference type="NCBIfam" id="TIGR00369">
    <property type="entry name" value="unchar_dom_1"/>
    <property type="match status" value="1"/>
</dbReference>
<protein>
    <submittedName>
        <fullName evidence="3">Thioesterase superfamily protein</fullName>
    </submittedName>
</protein>
<dbReference type="GO" id="GO:0061522">
    <property type="term" value="F:1,4-dihydroxy-2-naphthoyl-CoA thioesterase activity"/>
    <property type="evidence" value="ECO:0007669"/>
    <property type="project" value="TreeGrafter"/>
</dbReference>
<dbReference type="GO" id="GO:0005829">
    <property type="term" value="C:cytosol"/>
    <property type="evidence" value="ECO:0007669"/>
    <property type="project" value="TreeGrafter"/>
</dbReference>
<gene>
    <name evidence="3" type="ORF">BHE75_03578</name>
</gene>
<evidence type="ECO:0000256" key="1">
    <source>
        <dbReference type="ARBA" id="ARBA00022801"/>
    </source>
</evidence>
<comment type="caution">
    <text evidence="3">The sequence shown here is derived from an EMBL/GenBank/DDBJ whole genome shotgun (WGS) entry which is preliminary data.</text>
</comment>
<reference evidence="3 4" key="1">
    <citation type="submission" date="2016-09" db="EMBL/GenBank/DDBJ databases">
        <title>Metabolic pathway, cell adaptation mechanisms and a novel monoxygenase revealed through proteogenomic-transcription analysis of a Sphingomonas haloaromaticamans strain degrading the fungicide ortho-phenylphenol.</title>
        <authorList>
            <person name="Perruchon C."/>
            <person name="Papadopoulou E.S."/>
            <person name="Rousidou C."/>
            <person name="Vasileiadis S."/>
            <person name="Tanou G."/>
            <person name="Amoutzias G."/>
            <person name="Molassiotis A."/>
            <person name="Karpouzas D.G."/>
        </authorList>
    </citation>
    <scope>NUCLEOTIDE SEQUENCE [LARGE SCALE GENOMIC DNA]</scope>
    <source>
        <strain evidence="3 4">P3</strain>
    </source>
</reference>
<name>A0A1S1HHP1_9SPHN</name>
<dbReference type="CDD" id="cd03443">
    <property type="entry name" value="PaaI_thioesterase"/>
    <property type="match status" value="1"/>
</dbReference>
<evidence type="ECO:0000259" key="2">
    <source>
        <dbReference type="Pfam" id="PF03061"/>
    </source>
</evidence>
<dbReference type="InterPro" id="IPR006683">
    <property type="entry name" value="Thioestr_dom"/>
</dbReference>
<dbReference type="InterPro" id="IPR003736">
    <property type="entry name" value="PAAI_dom"/>
</dbReference>
<dbReference type="OrthoDB" id="9813282at2"/>
<evidence type="ECO:0000313" key="4">
    <source>
        <dbReference type="Proteomes" id="UP000179467"/>
    </source>
</evidence>
<dbReference type="InterPro" id="IPR029069">
    <property type="entry name" value="HotDog_dom_sf"/>
</dbReference>
<feature type="domain" description="Thioesterase" evidence="2">
    <location>
        <begin position="69"/>
        <end position="146"/>
    </location>
</feature>
<dbReference type="Gene3D" id="3.10.129.10">
    <property type="entry name" value="Hotdog Thioesterase"/>
    <property type="match status" value="1"/>
</dbReference>
<organism evidence="3 4">
    <name type="scientific">Edaphosphingomonas haloaromaticamans</name>
    <dbReference type="NCBI Taxonomy" id="653954"/>
    <lineage>
        <taxon>Bacteria</taxon>
        <taxon>Pseudomonadati</taxon>
        <taxon>Pseudomonadota</taxon>
        <taxon>Alphaproteobacteria</taxon>
        <taxon>Sphingomonadales</taxon>
        <taxon>Rhizorhabdaceae</taxon>
        <taxon>Edaphosphingomonas</taxon>
    </lineage>
</organism>
<dbReference type="Pfam" id="PF03061">
    <property type="entry name" value="4HBT"/>
    <property type="match status" value="1"/>
</dbReference>
<keyword evidence="4" id="KW-1185">Reference proteome</keyword>
<dbReference type="RefSeq" id="WP_070934614.1">
    <property type="nucleotide sequence ID" value="NZ_MIPT01000001.1"/>
</dbReference>
<dbReference type="PANTHER" id="PTHR43240">
    <property type="entry name" value="1,4-DIHYDROXY-2-NAPHTHOYL-COA THIOESTERASE 1"/>
    <property type="match status" value="1"/>
</dbReference>
<keyword evidence="1" id="KW-0378">Hydrolase</keyword>
<dbReference type="EMBL" id="MIPT01000001">
    <property type="protein sequence ID" value="OHT21568.1"/>
    <property type="molecule type" value="Genomic_DNA"/>
</dbReference>
<dbReference type="SUPFAM" id="SSF54637">
    <property type="entry name" value="Thioesterase/thiol ester dehydrase-isomerase"/>
    <property type="match status" value="1"/>
</dbReference>
<sequence>MSANERVYGVATPEQIAGMSGREALEAMIAGRLPAPPIARLMGFELVEVGDGLAIFEGTPFPDLLNPLGVVHGGWALTLIDSAAGCAGHATLAPGYGYTSVETKANFARPIAPDTGKVRAEGRVLTAGRRIIATEARITDSRGRIVAHGTSTLIVFPPGG</sequence>
<accession>A0A1S1HHP1</accession>